<feature type="compositionally biased region" description="Low complexity" evidence="3">
    <location>
        <begin position="512"/>
        <end position="566"/>
    </location>
</feature>
<dbReference type="Pfam" id="PF00264">
    <property type="entry name" value="Tyrosinase"/>
    <property type="match status" value="1"/>
</dbReference>
<keyword evidence="2" id="KW-0186">Copper</keyword>
<dbReference type="InterPro" id="IPR002227">
    <property type="entry name" value="Tyrosinase_Cu-bd"/>
</dbReference>
<evidence type="ECO:0000256" key="1">
    <source>
        <dbReference type="ARBA" id="ARBA00022723"/>
    </source>
</evidence>
<feature type="chain" id="PRO_5003588406" description="Tyrosinase copper-binding domain-containing protein" evidence="4">
    <location>
        <begin position="26"/>
        <end position="566"/>
    </location>
</feature>
<dbReference type="Proteomes" id="UP000005238">
    <property type="component" value="Unassembled WGS sequence"/>
</dbReference>
<dbReference type="PANTHER" id="PTHR11474:SF126">
    <property type="entry name" value="TYROSINASE-LIKE PROTEIN TYR-1-RELATED"/>
    <property type="match status" value="1"/>
</dbReference>
<dbReference type="VEuPathDB" id="FungiDB:KRP22_789"/>
<dbReference type="STRING" id="164328.H3HCH2"/>
<feature type="region of interest" description="Disordered" evidence="3">
    <location>
        <begin position="511"/>
        <end position="566"/>
    </location>
</feature>
<evidence type="ECO:0000313" key="6">
    <source>
        <dbReference type="EnsemblProtists" id="Phyra95180"/>
    </source>
</evidence>
<dbReference type="VEuPathDB" id="FungiDB:KRP23_5255"/>
<dbReference type="GO" id="GO:0016491">
    <property type="term" value="F:oxidoreductase activity"/>
    <property type="evidence" value="ECO:0007669"/>
    <property type="project" value="InterPro"/>
</dbReference>
<reference evidence="6" key="2">
    <citation type="submission" date="2015-06" db="UniProtKB">
        <authorList>
            <consortium name="EnsemblProtists"/>
        </authorList>
    </citation>
    <scope>IDENTIFICATION</scope>
    <source>
        <strain evidence="6">Pr102</strain>
    </source>
</reference>
<dbReference type="AlphaFoldDB" id="H3HCH2"/>
<dbReference type="InParanoid" id="H3HCH2"/>
<name>H3HCH2_PHYRM</name>
<keyword evidence="1" id="KW-0479">Metal-binding</keyword>
<sequence>MAPRHPKFQLLTLLVSISLVVSTCANVWPTNGVCVSRVRYSWDALSVDDKKLYRDAISTAMSTGYHALFVEVHSDRASFKEAHNTCGMIYWHRRYLLAYEEMLRSLGTRYACITIPYWDYFADYAKFLANSCTSFEDCSTFLKDMGGSTGPPTSLTVNGYTVNGNCVNGLASQYADFTNFCEKSTMSGSSCAGCIPRGLWTTVPPPSGICYASLAKYLSLQYGYSWFSQNIHYGLHQSIHNTAMGAMASFPTSADPVFYSHHATVDLIQQLYFNCQIGRGLTDNEKKTGDYSFQSCAQADYPYVSPTSLSTMTMYWNAVGQTRIPVENHPRLGKFFAYQPKEYWRYVDATDMGNISYSYASDDMFTFLQREGLSCPQSHTRKLFDSNYVDVPVTADRKKKAIGRSFNLFQDIYDAALSNTSTNTEALEQGETLDCLWFNDNFGVEDFNPEFRRNFNIPSSAHTMCYNRVEDIKDGRRQVKVANWKNKFAFHYLEMTDDQLASASDITSTDEATMISSSSTDASTTTPQTPTPTQNSATSTAATSAPVAATNTFTATTSAADAPSAR</sequence>
<dbReference type="EMBL" id="DS566030">
    <property type="status" value="NOT_ANNOTATED_CDS"/>
    <property type="molecule type" value="Genomic_DNA"/>
</dbReference>
<dbReference type="InterPro" id="IPR050316">
    <property type="entry name" value="Tyrosinase/Hemocyanin"/>
</dbReference>
<dbReference type="Gene3D" id="1.10.1280.10">
    <property type="entry name" value="Di-copper center containing domain from catechol oxidase"/>
    <property type="match status" value="1"/>
</dbReference>
<dbReference type="HOGENOM" id="CLU_018031_2_0_1"/>
<dbReference type="EnsemblProtists" id="Phyra95180">
    <property type="protein sequence ID" value="Phyra95180"/>
    <property type="gene ID" value="Phyra95180"/>
</dbReference>
<dbReference type="PRINTS" id="PR00092">
    <property type="entry name" value="TYROSINASE"/>
</dbReference>
<dbReference type="SUPFAM" id="SSF48056">
    <property type="entry name" value="Di-copper centre-containing domain"/>
    <property type="match status" value="1"/>
</dbReference>
<organism evidence="6 7">
    <name type="scientific">Phytophthora ramorum</name>
    <name type="common">Sudden oak death agent</name>
    <dbReference type="NCBI Taxonomy" id="164328"/>
    <lineage>
        <taxon>Eukaryota</taxon>
        <taxon>Sar</taxon>
        <taxon>Stramenopiles</taxon>
        <taxon>Oomycota</taxon>
        <taxon>Peronosporomycetes</taxon>
        <taxon>Peronosporales</taxon>
        <taxon>Peronosporaceae</taxon>
        <taxon>Phytophthora</taxon>
    </lineage>
</organism>
<dbReference type="GO" id="GO:0046872">
    <property type="term" value="F:metal ion binding"/>
    <property type="evidence" value="ECO:0007669"/>
    <property type="project" value="UniProtKB-KW"/>
</dbReference>
<reference evidence="7" key="1">
    <citation type="journal article" date="2006" name="Science">
        <title>Phytophthora genome sequences uncover evolutionary origins and mechanisms of pathogenesis.</title>
        <authorList>
            <person name="Tyler B.M."/>
            <person name="Tripathy S."/>
            <person name="Zhang X."/>
            <person name="Dehal P."/>
            <person name="Jiang R.H."/>
            <person name="Aerts A."/>
            <person name="Arredondo F.D."/>
            <person name="Baxter L."/>
            <person name="Bensasson D."/>
            <person name="Beynon J.L."/>
            <person name="Chapman J."/>
            <person name="Damasceno C.M."/>
            <person name="Dorrance A.E."/>
            <person name="Dou D."/>
            <person name="Dickerman A.W."/>
            <person name="Dubchak I.L."/>
            <person name="Garbelotto M."/>
            <person name="Gijzen M."/>
            <person name="Gordon S.G."/>
            <person name="Govers F."/>
            <person name="Grunwald N.J."/>
            <person name="Huang W."/>
            <person name="Ivors K.L."/>
            <person name="Jones R.W."/>
            <person name="Kamoun S."/>
            <person name="Krampis K."/>
            <person name="Lamour K.H."/>
            <person name="Lee M.K."/>
            <person name="McDonald W.H."/>
            <person name="Medina M."/>
            <person name="Meijer H.J."/>
            <person name="Nordberg E.K."/>
            <person name="Maclean D.J."/>
            <person name="Ospina-Giraldo M.D."/>
            <person name="Morris P.F."/>
            <person name="Phuntumart V."/>
            <person name="Putnam N.H."/>
            <person name="Rash S."/>
            <person name="Rose J.K."/>
            <person name="Sakihama Y."/>
            <person name="Salamov A.A."/>
            <person name="Savidor A."/>
            <person name="Scheuring C.F."/>
            <person name="Smith B.M."/>
            <person name="Sobral B.W."/>
            <person name="Terry A."/>
            <person name="Torto-Alalibo T.A."/>
            <person name="Win J."/>
            <person name="Xu Z."/>
            <person name="Zhang H."/>
            <person name="Grigoriev I.V."/>
            <person name="Rokhsar D.S."/>
            <person name="Boore J.L."/>
        </authorList>
    </citation>
    <scope>NUCLEOTIDE SEQUENCE [LARGE SCALE GENOMIC DNA]</scope>
    <source>
        <strain evidence="7">Pr102</strain>
    </source>
</reference>
<evidence type="ECO:0000259" key="5">
    <source>
        <dbReference type="PROSITE" id="PS00498"/>
    </source>
</evidence>
<dbReference type="eggNOG" id="ENOG502QSTB">
    <property type="taxonomic scope" value="Eukaryota"/>
</dbReference>
<dbReference type="OMA" id="NVWPTNG"/>
<evidence type="ECO:0000256" key="3">
    <source>
        <dbReference type="SAM" id="MobiDB-lite"/>
    </source>
</evidence>
<evidence type="ECO:0000256" key="4">
    <source>
        <dbReference type="SAM" id="SignalP"/>
    </source>
</evidence>
<dbReference type="PANTHER" id="PTHR11474">
    <property type="entry name" value="TYROSINASE FAMILY MEMBER"/>
    <property type="match status" value="1"/>
</dbReference>
<keyword evidence="7" id="KW-1185">Reference proteome</keyword>
<dbReference type="PROSITE" id="PS00498">
    <property type="entry name" value="TYROSINASE_2"/>
    <property type="match status" value="1"/>
</dbReference>
<evidence type="ECO:0000313" key="7">
    <source>
        <dbReference type="Proteomes" id="UP000005238"/>
    </source>
</evidence>
<evidence type="ECO:0000256" key="2">
    <source>
        <dbReference type="ARBA" id="ARBA00023008"/>
    </source>
</evidence>
<protein>
    <recommendedName>
        <fullName evidence="5">Tyrosinase copper-binding domain-containing protein</fullName>
    </recommendedName>
</protein>
<accession>H3HCH2</accession>
<feature type="domain" description="Tyrosinase copper-binding" evidence="5">
    <location>
        <begin position="255"/>
        <end position="266"/>
    </location>
</feature>
<dbReference type="InterPro" id="IPR008922">
    <property type="entry name" value="Di-copper_centre_dom_sf"/>
</dbReference>
<keyword evidence="4" id="KW-0732">Signal</keyword>
<feature type="signal peptide" evidence="4">
    <location>
        <begin position="1"/>
        <end position="25"/>
    </location>
</feature>
<proteinExistence type="predicted"/>